<dbReference type="PIRSF" id="PIRSF036492">
    <property type="entry name" value="ALDH"/>
    <property type="match status" value="1"/>
</dbReference>
<dbReference type="InterPro" id="IPR015590">
    <property type="entry name" value="Aldehyde_DH_dom"/>
</dbReference>
<protein>
    <recommendedName>
        <fullName evidence="3">Aldehyde dehydrogenase</fullName>
    </recommendedName>
</protein>
<dbReference type="Gene3D" id="3.40.605.10">
    <property type="entry name" value="Aldehyde Dehydrogenase, Chain A, domain 1"/>
    <property type="match status" value="1"/>
</dbReference>
<dbReference type="InterPro" id="IPR016163">
    <property type="entry name" value="Ald_DH_C"/>
</dbReference>
<dbReference type="PANTHER" id="PTHR11699">
    <property type="entry name" value="ALDEHYDE DEHYDROGENASE-RELATED"/>
    <property type="match status" value="1"/>
</dbReference>
<sequence length="515" mass="55816">MSTVEQDTQASSNGAGAKTIPVTNKATGELIGHGPDLDREQIAELAARARRAQPAWDAIGFDGRAEVMFALRRWLVANSDRLLQTIADENGKVWEDAQLELFYTADALSFWGKRAKKYLKDQTFRPHSPFLFGAKAILRYRPYGVVGVIGPWNYPLINNFGDAIPALMAGNTVLLKPSSITPLTSLLVAEGMREIGAPEDVFLVASGAGGAGSAVVDFTDMVHFTGSTETGKKIMAQAAETVTPVTLELGSSDPMLVCADADLDRAAGAALFYSMQNGGQTCISVERVYVEEPVYEEFVSKVTDRARTLRQGVPAGAGSMDVGAVTMADQADIVERHVRDAVEKGAKVVVGGSRNDHSGGIFFQPTVLRDVDHTMEIMKEETFGPTLPIMRVRDVDEAIRLANDSEFGLDSSVFTRDRAKGEAIARRIDAGATVVNDCMTNYFATEVPIGGIKESGIGARHGATGIQKYCHPHNILVTRFAPKKSPLFFPHEKRTTKAIGFFIKLLYGRGKRRKA</sequence>
<dbReference type="InterPro" id="IPR016162">
    <property type="entry name" value="Ald_DH_N"/>
</dbReference>
<gene>
    <name evidence="7" type="ORF">AVDCRST_MAG17-436</name>
</gene>
<feature type="region of interest" description="Disordered" evidence="5">
    <location>
        <begin position="1"/>
        <end position="21"/>
    </location>
</feature>
<dbReference type="GO" id="GO:0016620">
    <property type="term" value="F:oxidoreductase activity, acting on the aldehyde or oxo group of donors, NAD or NADP as acceptor"/>
    <property type="evidence" value="ECO:0007669"/>
    <property type="project" value="InterPro"/>
</dbReference>
<feature type="compositionally biased region" description="Polar residues" evidence="5">
    <location>
        <begin position="1"/>
        <end position="14"/>
    </location>
</feature>
<organism evidence="7">
    <name type="scientific">uncultured Solirubrobacterales bacterium</name>
    <dbReference type="NCBI Taxonomy" id="768556"/>
    <lineage>
        <taxon>Bacteria</taxon>
        <taxon>Bacillati</taxon>
        <taxon>Actinomycetota</taxon>
        <taxon>Thermoleophilia</taxon>
        <taxon>Solirubrobacterales</taxon>
        <taxon>environmental samples</taxon>
    </lineage>
</organism>
<accession>A0A6J4RZ36</accession>
<evidence type="ECO:0000256" key="1">
    <source>
        <dbReference type="ARBA" id="ARBA00009986"/>
    </source>
</evidence>
<dbReference type="Gene3D" id="3.40.309.10">
    <property type="entry name" value="Aldehyde Dehydrogenase, Chain A, domain 2"/>
    <property type="match status" value="1"/>
</dbReference>
<dbReference type="AlphaFoldDB" id="A0A6J4RZ36"/>
<evidence type="ECO:0000313" key="7">
    <source>
        <dbReference type="EMBL" id="CAA9485460.1"/>
    </source>
</evidence>
<name>A0A6J4RZ36_9ACTN</name>
<dbReference type="FunFam" id="3.40.309.10:FF:000009">
    <property type="entry name" value="Aldehyde dehydrogenase A"/>
    <property type="match status" value="1"/>
</dbReference>
<comment type="similarity">
    <text evidence="1 3">Belongs to the aldehyde dehydrogenase family.</text>
</comment>
<evidence type="ECO:0000256" key="4">
    <source>
        <dbReference type="PIRSR" id="PIRSR036492-1"/>
    </source>
</evidence>
<reference evidence="7" key="1">
    <citation type="submission" date="2020-02" db="EMBL/GenBank/DDBJ databases">
        <authorList>
            <person name="Meier V. D."/>
        </authorList>
    </citation>
    <scope>NUCLEOTIDE SEQUENCE</scope>
    <source>
        <strain evidence="7">AVDCRST_MAG17</strain>
    </source>
</reference>
<feature type="active site" evidence="4">
    <location>
        <position position="282"/>
    </location>
</feature>
<evidence type="ECO:0000256" key="5">
    <source>
        <dbReference type="SAM" id="MobiDB-lite"/>
    </source>
</evidence>
<dbReference type="Pfam" id="PF00171">
    <property type="entry name" value="Aldedh"/>
    <property type="match status" value="1"/>
</dbReference>
<proteinExistence type="inferred from homology"/>
<evidence type="ECO:0000256" key="3">
    <source>
        <dbReference type="PIRNR" id="PIRNR036492"/>
    </source>
</evidence>
<evidence type="ECO:0000256" key="2">
    <source>
        <dbReference type="ARBA" id="ARBA00023002"/>
    </source>
</evidence>
<dbReference type="InterPro" id="IPR016161">
    <property type="entry name" value="Ald_DH/histidinol_DH"/>
</dbReference>
<dbReference type="EMBL" id="CADCVV010000031">
    <property type="protein sequence ID" value="CAA9485460.1"/>
    <property type="molecule type" value="Genomic_DNA"/>
</dbReference>
<keyword evidence="2 3" id="KW-0560">Oxidoreductase</keyword>
<feature type="domain" description="Aldehyde dehydrogenase" evidence="6">
    <location>
        <begin position="18"/>
        <end position="472"/>
    </location>
</feature>
<dbReference type="InterPro" id="IPR012394">
    <property type="entry name" value="Aldehyde_DH_NAD(P)"/>
</dbReference>
<evidence type="ECO:0000259" key="6">
    <source>
        <dbReference type="Pfam" id="PF00171"/>
    </source>
</evidence>
<dbReference type="SUPFAM" id="SSF53720">
    <property type="entry name" value="ALDH-like"/>
    <property type="match status" value="1"/>
</dbReference>
<dbReference type="CDD" id="cd07099">
    <property type="entry name" value="ALDH_DDALDH"/>
    <property type="match status" value="1"/>
</dbReference>
<dbReference type="GO" id="GO:0006081">
    <property type="term" value="P:aldehyde metabolic process"/>
    <property type="evidence" value="ECO:0007669"/>
    <property type="project" value="InterPro"/>
</dbReference>
<feature type="active site" evidence="4">
    <location>
        <position position="248"/>
    </location>
</feature>